<dbReference type="GO" id="GO:0003899">
    <property type="term" value="F:DNA-directed RNA polymerase activity"/>
    <property type="evidence" value="ECO:0007669"/>
    <property type="project" value="InterPro"/>
</dbReference>
<dbReference type="InterPro" id="IPR007073">
    <property type="entry name" value="RNA_pol_Rpb1_7"/>
</dbReference>
<dbReference type="Pfam" id="PF04990">
    <property type="entry name" value="RNA_pol_Rpb1_7"/>
    <property type="match status" value="1"/>
</dbReference>
<dbReference type="STRING" id="67801.A0A1B0B3A1"/>
<reference evidence="3" key="1">
    <citation type="submission" date="2015-01" db="EMBL/GenBank/DDBJ databases">
        <authorList>
            <person name="Aksoy S."/>
            <person name="Warren W."/>
            <person name="Wilson R.K."/>
        </authorList>
    </citation>
    <scope>NUCLEOTIDE SEQUENCE [LARGE SCALE GENOMIC DNA]</scope>
    <source>
        <strain evidence="3">IAEA</strain>
    </source>
</reference>
<dbReference type="AlphaFoldDB" id="A0A1B0B3A1"/>
<dbReference type="SUPFAM" id="SSF64484">
    <property type="entry name" value="beta and beta-prime subunits of DNA dependent RNA-polymerase"/>
    <property type="match status" value="1"/>
</dbReference>
<evidence type="ECO:0000259" key="1">
    <source>
        <dbReference type="Pfam" id="PF04990"/>
    </source>
</evidence>
<name>A0A1B0B3A1_9MUSC</name>
<proteinExistence type="predicted"/>
<dbReference type="EMBL" id="JXJN01007803">
    <property type="status" value="NOT_ANNOTATED_CDS"/>
    <property type="molecule type" value="Genomic_DNA"/>
</dbReference>
<dbReference type="Gene3D" id="3.30.1360.140">
    <property type="match status" value="1"/>
</dbReference>
<dbReference type="GO" id="GO:0006351">
    <property type="term" value="P:DNA-templated transcription"/>
    <property type="evidence" value="ECO:0007669"/>
    <property type="project" value="InterPro"/>
</dbReference>
<keyword evidence="3" id="KW-1185">Reference proteome</keyword>
<dbReference type="Proteomes" id="UP000092460">
    <property type="component" value="Unassembled WGS sequence"/>
</dbReference>
<dbReference type="InterPro" id="IPR038593">
    <property type="entry name" value="RNA_pol_Rpb1_7_sf"/>
</dbReference>
<organism evidence="2 3">
    <name type="scientific">Glossina palpalis gambiensis</name>
    <dbReference type="NCBI Taxonomy" id="67801"/>
    <lineage>
        <taxon>Eukaryota</taxon>
        <taxon>Metazoa</taxon>
        <taxon>Ecdysozoa</taxon>
        <taxon>Arthropoda</taxon>
        <taxon>Hexapoda</taxon>
        <taxon>Insecta</taxon>
        <taxon>Pterygota</taxon>
        <taxon>Neoptera</taxon>
        <taxon>Endopterygota</taxon>
        <taxon>Diptera</taxon>
        <taxon>Brachycera</taxon>
        <taxon>Muscomorpha</taxon>
        <taxon>Hippoboscoidea</taxon>
        <taxon>Glossinidae</taxon>
        <taxon>Glossina</taxon>
    </lineage>
</organism>
<evidence type="ECO:0000313" key="2">
    <source>
        <dbReference type="EnsemblMetazoa" id="GPPI017411-PA"/>
    </source>
</evidence>
<accession>A0A1B0B3A1</accession>
<dbReference type="GO" id="GO:0003677">
    <property type="term" value="F:DNA binding"/>
    <property type="evidence" value="ECO:0007669"/>
    <property type="project" value="InterPro"/>
</dbReference>
<dbReference type="EnsemblMetazoa" id="GPPI017411-RA">
    <property type="protein sequence ID" value="GPPI017411-PA"/>
    <property type="gene ID" value="GPPI017411"/>
</dbReference>
<sequence>MQALKALANFLCQTQQYEIGISNEKYIKNVKLGGLTQITRIVLLVPKPRAPSRTVFLIGGAARDAEKAKNVLCRLEHTTLRKVTANTAIYCDPNPQCTVISEDQESVNVDYELPHFDPTCENYCSFR</sequence>
<dbReference type="VEuPathDB" id="VectorBase:GPPI017411"/>
<evidence type="ECO:0000313" key="3">
    <source>
        <dbReference type="Proteomes" id="UP000092460"/>
    </source>
</evidence>
<feature type="domain" description="RNA polymerase Rpb1" evidence="1">
    <location>
        <begin position="78"/>
        <end position="119"/>
    </location>
</feature>
<reference evidence="2" key="2">
    <citation type="submission" date="2020-05" db="UniProtKB">
        <authorList>
            <consortium name="EnsemblMetazoa"/>
        </authorList>
    </citation>
    <scope>IDENTIFICATION</scope>
    <source>
        <strain evidence="2">IAEA</strain>
    </source>
</reference>
<protein>
    <recommendedName>
        <fullName evidence="1">RNA polymerase Rpb1 domain-containing protein</fullName>
    </recommendedName>
</protein>